<feature type="transmembrane region" description="Helical" evidence="6">
    <location>
        <begin position="168"/>
        <end position="187"/>
    </location>
</feature>
<evidence type="ECO:0000256" key="3">
    <source>
        <dbReference type="ARBA" id="ARBA00022692"/>
    </source>
</evidence>
<reference evidence="7" key="1">
    <citation type="submission" date="2021-01" db="EMBL/GenBank/DDBJ databases">
        <title>Whole genome shotgun sequence of Virgisporangium aurantiacum NBRC 16421.</title>
        <authorList>
            <person name="Komaki H."/>
            <person name="Tamura T."/>
        </authorList>
    </citation>
    <scope>NUCLEOTIDE SEQUENCE</scope>
    <source>
        <strain evidence="7">NBRC 16421</strain>
    </source>
</reference>
<keyword evidence="4 6" id="KW-1133">Transmembrane helix</keyword>
<evidence type="ECO:0008006" key="9">
    <source>
        <dbReference type="Google" id="ProtNLM"/>
    </source>
</evidence>
<accession>A0A8J4E3F5</accession>
<feature type="transmembrane region" description="Helical" evidence="6">
    <location>
        <begin position="112"/>
        <end position="132"/>
    </location>
</feature>
<feature type="transmembrane region" description="Helical" evidence="6">
    <location>
        <begin position="386"/>
        <end position="403"/>
    </location>
</feature>
<keyword evidence="8" id="KW-1185">Reference proteome</keyword>
<evidence type="ECO:0000313" key="7">
    <source>
        <dbReference type="EMBL" id="GIJ60041.1"/>
    </source>
</evidence>
<feature type="transmembrane region" description="Helical" evidence="6">
    <location>
        <begin position="327"/>
        <end position="347"/>
    </location>
</feature>
<feature type="transmembrane region" description="Helical" evidence="6">
    <location>
        <begin position="144"/>
        <end position="162"/>
    </location>
</feature>
<keyword evidence="3 6" id="KW-0812">Transmembrane</keyword>
<dbReference type="AlphaFoldDB" id="A0A8J4E3F5"/>
<organism evidence="7 8">
    <name type="scientific">Virgisporangium aurantiacum</name>
    <dbReference type="NCBI Taxonomy" id="175570"/>
    <lineage>
        <taxon>Bacteria</taxon>
        <taxon>Bacillati</taxon>
        <taxon>Actinomycetota</taxon>
        <taxon>Actinomycetes</taxon>
        <taxon>Micromonosporales</taxon>
        <taxon>Micromonosporaceae</taxon>
        <taxon>Virgisporangium</taxon>
    </lineage>
</organism>
<protein>
    <recommendedName>
        <fullName evidence="9">Membrane protein involved in the export of O-antigen and teichoic acid</fullName>
    </recommendedName>
</protein>
<dbReference type="EMBL" id="BOPG01000049">
    <property type="protein sequence ID" value="GIJ60041.1"/>
    <property type="molecule type" value="Genomic_DNA"/>
</dbReference>
<keyword evidence="2" id="KW-1003">Cell membrane</keyword>
<proteinExistence type="predicted"/>
<dbReference type="PANTHER" id="PTHR30250:SF26">
    <property type="entry name" value="PSMA PROTEIN"/>
    <property type="match status" value="1"/>
</dbReference>
<feature type="transmembrane region" description="Helical" evidence="6">
    <location>
        <begin position="208"/>
        <end position="229"/>
    </location>
</feature>
<feature type="transmembrane region" description="Helical" evidence="6">
    <location>
        <begin position="42"/>
        <end position="65"/>
    </location>
</feature>
<sequence length="478" mass="48093">MLRAGALSMGALVVLGVSRLVHGSLISHSVSAATYGLVGSLIGITYVVALFVPAGLASAMTKYVAQSRGRGDGAEASAVYTSIRRLSDVAAIVLGAIAAVVAWWMFALTVVGSVHVGLLAAMFSAYSVDKAALYGFDRLARYGWLELAGSGLAIVATVVVVLSGSTQYLAPLTVGYAVVVVGSRFGLRSAVLRGGGARPVAPDRRREILVFIGLAALGAGSAAGLLQGVPLLAATFADARSVGFLVAAVTLVSPLYLLPRVLGMALFPAMSHARGGGAEDAVGRSADVSMRATMVLLAPVFAAALPLAGPILAAYGGRGYEAGAPELRLLLVATYAAVAAIGPINALASGTMREARIPVIASVVGCAVGLSLVAPLGWWFGGAGVAGAYLVATIVTSAGPMVAAARRWTLQWHGMVVRGVLALGGAFALATVFDRFDAGPLGAAVAALLCCLLATAVFAKDGKALLTAARRTPGGDPG</sequence>
<feature type="transmembrane region" description="Helical" evidence="6">
    <location>
        <begin position="294"/>
        <end position="315"/>
    </location>
</feature>
<evidence type="ECO:0000256" key="2">
    <source>
        <dbReference type="ARBA" id="ARBA00022475"/>
    </source>
</evidence>
<dbReference type="GO" id="GO:0005886">
    <property type="term" value="C:plasma membrane"/>
    <property type="evidence" value="ECO:0007669"/>
    <property type="project" value="UniProtKB-SubCell"/>
</dbReference>
<evidence type="ECO:0000256" key="1">
    <source>
        <dbReference type="ARBA" id="ARBA00004651"/>
    </source>
</evidence>
<evidence type="ECO:0000256" key="5">
    <source>
        <dbReference type="ARBA" id="ARBA00023136"/>
    </source>
</evidence>
<comment type="subcellular location">
    <subcellularLocation>
        <location evidence="1">Cell membrane</location>
        <topology evidence="1">Multi-pass membrane protein</topology>
    </subcellularLocation>
</comment>
<gene>
    <name evidence="7" type="ORF">Vau01_075570</name>
</gene>
<name>A0A8J4E3F5_9ACTN</name>
<feature type="transmembrane region" description="Helical" evidence="6">
    <location>
        <begin position="86"/>
        <end position="106"/>
    </location>
</feature>
<feature type="transmembrane region" description="Helical" evidence="6">
    <location>
        <begin position="439"/>
        <end position="459"/>
    </location>
</feature>
<evidence type="ECO:0000256" key="4">
    <source>
        <dbReference type="ARBA" id="ARBA00022989"/>
    </source>
</evidence>
<feature type="transmembrane region" description="Helical" evidence="6">
    <location>
        <begin position="359"/>
        <end position="380"/>
    </location>
</feature>
<feature type="transmembrane region" description="Helical" evidence="6">
    <location>
        <begin position="241"/>
        <end position="258"/>
    </location>
</feature>
<keyword evidence="5 6" id="KW-0472">Membrane</keyword>
<dbReference type="PANTHER" id="PTHR30250">
    <property type="entry name" value="PST FAMILY PREDICTED COLANIC ACID TRANSPORTER"/>
    <property type="match status" value="1"/>
</dbReference>
<feature type="transmembrane region" description="Helical" evidence="6">
    <location>
        <begin position="415"/>
        <end position="433"/>
    </location>
</feature>
<comment type="caution">
    <text evidence="7">The sequence shown here is derived from an EMBL/GenBank/DDBJ whole genome shotgun (WGS) entry which is preliminary data.</text>
</comment>
<dbReference type="InterPro" id="IPR050833">
    <property type="entry name" value="Poly_Biosynth_Transport"/>
</dbReference>
<evidence type="ECO:0000256" key="6">
    <source>
        <dbReference type="SAM" id="Phobius"/>
    </source>
</evidence>
<dbReference type="Proteomes" id="UP000612585">
    <property type="component" value="Unassembled WGS sequence"/>
</dbReference>
<evidence type="ECO:0000313" key="8">
    <source>
        <dbReference type="Proteomes" id="UP000612585"/>
    </source>
</evidence>